<dbReference type="EMBL" id="CAJGYO010000002">
    <property type="protein sequence ID" value="CAD6213686.1"/>
    <property type="molecule type" value="Genomic_DNA"/>
</dbReference>
<protein>
    <recommendedName>
        <fullName evidence="4">F-box domain-containing protein</fullName>
    </recommendedName>
</protein>
<reference evidence="2" key="1">
    <citation type="submission" date="2020-10" db="EMBL/GenBank/DDBJ databases">
        <authorList>
            <person name="Han B."/>
            <person name="Lu T."/>
            <person name="Zhao Q."/>
            <person name="Huang X."/>
            <person name="Zhao Y."/>
        </authorList>
    </citation>
    <scope>NUCLEOTIDE SEQUENCE</scope>
</reference>
<dbReference type="FunFam" id="3.80.10.10:FF:000504">
    <property type="entry name" value="F-box family protein"/>
    <property type="match status" value="1"/>
</dbReference>
<evidence type="ECO:0000313" key="3">
    <source>
        <dbReference type="Proteomes" id="UP000604825"/>
    </source>
</evidence>
<feature type="compositionally biased region" description="Low complexity" evidence="1">
    <location>
        <begin position="42"/>
        <end position="62"/>
    </location>
</feature>
<dbReference type="SUPFAM" id="SSF81383">
    <property type="entry name" value="F-box domain"/>
    <property type="match status" value="1"/>
</dbReference>
<feature type="compositionally biased region" description="Pro residues" evidence="1">
    <location>
        <begin position="1"/>
        <end position="12"/>
    </location>
</feature>
<dbReference type="InterPro" id="IPR032675">
    <property type="entry name" value="LRR_dom_sf"/>
</dbReference>
<dbReference type="PANTHER" id="PTHR13382:SF45">
    <property type="entry name" value="OS03G0633400 PROTEIN"/>
    <property type="match status" value="1"/>
</dbReference>
<evidence type="ECO:0000256" key="1">
    <source>
        <dbReference type="SAM" id="MobiDB-lite"/>
    </source>
</evidence>
<accession>A0A811MWE3</accession>
<dbReference type="SUPFAM" id="SSF52047">
    <property type="entry name" value="RNI-like"/>
    <property type="match status" value="1"/>
</dbReference>
<gene>
    <name evidence="2" type="ORF">NCGR_LOCUS9203</name>
</gene>
<evidence type="ECO:0000313" key="2">
    <source>
        <dbReference type="EMBL" id="CAD6213686.1"/>
    </source>
</evidence>
<feature type="compositionally biased region" description="Acidic residues" evidence="1">
    <location>
        <begin position="95"/>
        <end position="108"/>
    </location>
</feature>
<dbReference type="PANTHER" id="PTHR13382">
    <property type="entry name" value="MITOCHONDRIAL ATP SYNTHASE COUPLING FACTOR B"/>
    <property type="match status" value="1"/>
</dbReference>
<dbReference type="InterPro" id="IPR006553">
    <property type="entry name" value="Leu-rich_rpt_Cys-con_subtyp"/>
</dbReference>
<comment type="caution">
    <text evidence="2">The sequence shown here is derived from an EMBL/GenBank/DDBJ whole genome shotgun (WGS) entry which is preliminary data.</text>
</comment>
<proteinExistence type="predicted"/>
<evidence type="ECO:0008006" key="4">
    <source>
        <dbReference type="Google" id="ProtNLM"/>
    </source>
</evidence>
<dbReference type="Gene3D" id="3.80.10.10">
    <property type="entry name" value="Ribonuclease Inhibitor"/>
    <property type="match status" value="2"/>
</dbReference>
<sequence>MASLPKPPPPPRPKTRGNYNCGRCGQPKKGHVCVGPVPAPAPGGAAAPTPSPSSSSGAASASGAGGEHRLRRALSFDEAGTTPPSPEKKPKVEDMDMGEAELDEEEATVDVGARQMPREVMAEVLRRLGPRGVMAATGVSRGWRDCAGRVWRAAEELRLRVLASSGAGLLGALLPRCTALSRLDLRMESDVDATTLSYIAFSCPSLRTLEINMAADAVNRITGEDLSRFVSEKSTLSVLKIGGCSNLDILNLCSSSLSILWLSDLCSLSKSVMNCCNMNELSLCFTQQSSDCTDLVTLMDGLGRTCPNLKKMHISSNQLSNEAVCALENANLRGLCMLSLILGSKITDAAVASIVRSCPSLELLDLSGSSISDNGVGMICKAFPHTLSRLLLALCPNVTTRGIQLATAQLPCLQLMDCGMSLCANVKNEKEGPHFGELNGGIRIIRKLSTLKRQPVHQKLIIKHGNLKKLSLWGCSAIDALYVNCPELNDLNLNSCTNLHPERLLLQCPNLKNVHASGCQDMLIGAIRNQVLNEFAAAESSLPCKRLADGLKRVQLPQFQKQQPLEDDKLIELSQTQCTVHLGS</sequence>
<organism evidence="2 3">
    <name type="scientific">Miscanthus lutarioriparius</name>
    <dbReference type="NCBI Taxonomy" id="422564"/>
    <lineage>
        <taxon>Eukaryota</taxon>
        <taxon>Viridiplantae</taxon>
        <taxon>Streptophyta</taxon>
        <taxon>Embryophyta</taxon>
        <taxon>Tracheophyta</taxon>
        <taxon>Spermatophyta</taxon>
        <taxon>Magnoliopsida</taxon>
        <taxon>Liliopsida</taxon>
        <taxon>Poales</taxon>
        <taxon>Poaceae</taxon>
        <taxon>PACMAD clade</taxon>
        <taxon>Panicoideae</taxon>
        <taxon>Andropogonodae</taxon>
        <taxon>Andropogoneae</taxon>
        <taxon>Saccharinae</taxon>
        <taxon>Miscanthus</taxon>
    </lineage>
</organism>
<dbReference type="Proteomes" id="UP000604825">
    <property type="component" value="Unassembled WGS sequence"/>
</dbReference>
<dbReference type="GO" id="GO:0005737">
    <property type="term" value="C:cytoplasm"/>
    <property type="evidence" value="ECO:0007669"/>
    <property type="project" value="TreeGrafter"/>
</dbReference>
<dbReference type="SMART" id="SM00367">
    <property type="entry name" value="LRR_CC"/>
    <property type="match status" value="5"/>
</dbReference>
<dbReference type="InterPro" id="IPR050648">
    <property type="entry name" value="F-box_LRR-repeat"/>
</dbReference>
<dbReference type="FunFam" id="3.80.10.10:FF:000597">
    <property type="entry name" value="F-box/LRR-repeat protein 17"/>
    <property type="match status" value="1"/>
</dbReference>
<keyword evidence="3" id="KW-1185">Reference proteome</keyword>
<dbReference type="InterPro" id="IPR036047">
    <property type="entry name" value="F-box-like_dom_sf"/>
</dbReference>
<dbReference type="AlphaFoldDB" id="A0A811MWE3"/>
<feature type="region of interest" description="Disordered" evidence="1">
    <location>
        <begin position="1"/>
        <end position="108"/>
    </location>
</feature>
<dbReference type="OrthoDB" id="6362633at2759"/>
<name>A0A811MWE3_9POAL</name>